<keyword evidence="5 8" id="KW-0233">DNA recombination</keyword>
<dbReference type="InterPro" id="IPR022572">
    <property type="entry name" value="DNA_rep/recomb_RecO_N"/>
</dbReference>
<dbReference type="Pfam" id="PF02565">
    <property type="entry name" value="RecO_C"/>
    <property type="match status" value="1"/>
</dbReference>
<evidence type="ECO:0000256" key="2">
    <source>
        <dbReference type="ARBA" id="ARBA00007452"/>
    </source>
</evidence>
<dbReference type="SUPFAM" id="SSF57863">
    <property type="entry name" value="ArfGap/RecO-like zinc finger"/>
    <property type="match status" value="1"/>
</dbReference>
<proteinExistence type="inferred from homology"/>
<dbReference type="GO" id="GO:0006302">
    <property type="term" value="P:double-strand break repair"/>
    <property type="evidence" value="ECO:0007669"/>
    <property type="project" value="TreeGrafter"/>
</dbReference>
<dbReference type="NCBIfam" id="TIGR00613">
    <property type="entry name" value="reco"/>
    <property type="match status" value="1"/>
</dbReference>
<dbReference type="InterPro" id="IPR042242">
    <property type="entry name" value="RecO_C"/>
</dbReference>
<evidence type="ECO:0000256" key="7">
    <source>
        <dbReference type="ARBA" id="ARBA00033409"/>
    </source>
</evidence>
<dbReference type="GO" id="GO:0043590">
    <property type="term" value="C:bacterial nucleoid"/>
    <property type="evidence" value="ECO:0007669"/>
    <property type="project" value="TreeGrafter"/>
</dbReference>
<sequence length="303" mass="32641">MSPESSRDDGAQEADGPAPRCSPLAGSGGAPVYEYTWAVMSERARARPGVRDNGPMTLFRDDGVVLRTQKLGEADRIITLLTRGHGRVRAVARGVRRTKSKFGARLEPFSHVDVQFFARGSELVGRGLPLCTQSETIAAYGSGIVTDYARYTAGTAMLETAERFTDHEGEPAVQQYLLLIGGLRTLSRGEHAPHLILDAFLLRSLAVNGYAPSFDDCARCGLPGPNRFFSVAAGGVICGDCRVPGSVVPSAEAVGLLSALLTGDWETADACEPRHVREGSGLVSAYLHWHLERGLRSLRYVEK</sequence>
<dbReference type="PANTHER" id="PTHR33991:SF1">
    <property type="entry name" value="DNA REPAIR PROTEIN RECO"/>
    <property type="match status" value="1"/>
</dbReference>
<keyword evidence="6 8" id="KW-0234">DNA repair</keyword>
<feature type="compositionally biased region" description="Basic and acidic residues" evidence="9">
    <location>
        <begin position="1"/>
        <end position="10"/>
    </location>
</feature>
<comment type="similarity">
    <text evidence="2 8">Belongs to the RecO family.</text>
</comment>
<dbReference type="Gene3D" id="2.40.50.140">
    <property type="entry name" value="Nucleic acid-binding proteins"/>
    <property type="match status" value="1"/>
</dbReference>
<evidence type="ECO:0000256" key="9">
    <source>
        <dbReference type="SAM" id="MobiDB-lite"/>
    </source>
</evidence>
<gene>
    <name evidence="8 11" type="primary">recO</name>
    <name evidence="11" type="ORF">GCM10010274_30690</name>
</gene>
<evidence type="ECO:0000259" key="10">
    <source>
        <dbReference type="Pfam" id="PF11967"/>
    </source>
</evidence>
<evidence type="ECO:0000256" key="3">
    <source>
        <dbReference type="ARBA" id="ARBA00021310"/>
    </source>
</evidence>
<comment type="caution">
    <text evidence="11">The sequence shown here is derived from an EMBL/GenBank/DDBJ whole genome shotgun (WGS) entry which is preliminary data.</text>
</comment>
<accession>A0A918M482</accession>
<evidence type="ECO:0000256" key="4">
    <source>
        <dbReference type="ARBA" id="ARBA00022763"/>
    </source>
</evidence>
<dbReference type="Gene3D" id="1.20.1440.120">
    <property type="entry name" value="Recombination protein O, C-terminal domain"/>
    <property type="match status" value="1"/>
</dbReference>
<dbReference type="InterPro" id="IPR012340">
    <property type="entry name" value="NA-bd_OB-fold"/>
</dbReference>
<dbReference type="Pfam" id="PF11967">
    <property type="entry name" value="RecO_N"/>
    <property type="match status" value="1"/>
</dbReference>
<evidence type="ECO:0000256" key="8">
    <source>
        <dbReference type="HAMAP-Rule" id="MF_00201"/>
    </source>
</evidence>
<dbReference type="AlphaFoldDB" id="A0A918M482"/>
<dbReference type="InterPro" id="IPR037278">
    <property type="entry name" value="ARFGAP/RecO"/>
</dbReference>
<evidence type="ECO:0000256" key="6">
    <source>
        <dbReference type="ARBA" id="ARBA00023204"/>
    </source>
</evidence>
<keyword evidence="4 8" id="KW-0227">DNA damage</keyword>
<evidence type="ECO:0000256" key="1">
    <source>
        <dbReference type="ARBA" id="ARBA00003065"/>
    </source>
</evidence>
<organism evidence="11 12">
    <name type="scientific">Streptomyces lavendofoliae</name>
    <dbReference type="NCBI Taxonomy" id="67314"/>
    <lineage>
        <taxon>Bacteria</taxon>
        <taxon>Bacillati</taxon>
        <taxon>Actinomycetota</taxon>
        <taxon>Actinomycetes</taxon>
        <taxon>Kitasatosporales</taxon>
        <taxon>Streptomycetaceae</taxon>
        <taxon>Streptomyces</taxon>
    </lineage>
</organism>
<protein>
    <recommendedName>
        <fullName evidence="3 8">DNA repair protein RecO</fullName>
    </recommendedName>
    <alternativeName>
        <fullName evidence="7 8">Recombination protein O</fullName>
    </alternativeName>
</protein>
<keyword evidence="12" id="KW-1185">Reference proteome</keyword>
<comment type="function">
    <text evidence="1 8">Involved in DNA repair and RecF pathway recombination.</text>
</comment>
<dbReference type="SUPFAM" id="SSF50249">
    <property type="entry name" value="Nucleic acid-binding proteins"/>
    <property type="match status" value="1"/>
</dbReference>
<dbReference type="InterPro" id="IPR003717">
    <property type="entry name" value="RecO"/>
</dbReference>
<dbReference type="EMBL" id="BMTP01000007">
    <property type="protein sequence ID" value="GGU40862.1"/>
    <property type="molecule type" value="Genomic_DNA"/>
</dbReference>
<dbReference type="HAMAP" id="MF_00201">
    <property type="entry name" value="RecO"/>
    <property type="match status" value="1"/>
</dbReference>
<dbReference type="Proteomes" id="UP000636661">
    <property type="component" value="Unassembled WGS sequence"/>
</dbReference>
<feature type="region of interest" description="Disordered" evidence="9">
    <location>
        <begin position="1"/>
        <end position="25"/>
    </location>
</feature>
<reference evidence="11" key="1">
    <citation type="journal article" date="2014" name="Int. J. Syst. Evol. Microbiol.">
        <title>Complete genome sequence of Corynebacterium casei LMG S-19264T (=DSM 44701T), isolated from a smear-ripened cheese.</title>
        <authorList>
            <consortium name="US DOE Joint Genome Institute (JGI-PGF)"/>
            <person name="Walter F."/>
            <person name="Albersmeier A."/>
            <person name="Kalinowski J."/>
            <person name="Ruckert C."/>
        </authorList>
    </citation>
    <scope>NUCLEOTIDE SEQUENCE</scope>
    <source>
        <strain evidence="11">JCM 4391</strain>
    </source>
</reference>
<dbReference type="GO" id="GO:0006310">
    <property type="term" value="P:DNA recombination"/>
    <property type="evidence" value="ECO:0007669"/>
    <property type="project" value="UniProtKB-UniRule"/>
</dbReference>
<evidence type="ECO:0000313" key="11">
    <source>
        <dbReference type="EMBL" id="GGU40862.1"/>
    </source>
</evidence>
<reference evidence="11" key="2">
    <citation type="submission" date="2020-09" db="EMBL/GenBank/DDBJ databases">
        <authorList>
            <person name="Sun Q."/>
            <person name="Ohkuma M."/>
        </authorList>
    </citation>
    <scope>NUCLEOTIDE SEQUENCE</scope>
    <source>
        <strain evidence="11">JCM 4391</strain>
    </source>
</reference>
<evidence type="ECO:0000313" key="12">
    <source>
        <dbReference type="Proteomes" id="UP000636661"/>
    </source>
</evidence>
<dbReference type="PANTHER" id="PTHR33991">
    <property type="entry name" value="DNA REPAIR PROTEIN RECO"/>
    <property type="match status" value="1"/>
</dbReference>
<name>A0A918M482_9ACTN</name>
<feature type="domain" description="DNA replication/recombination mediator RecO N-terminal" evidence="10">
    <location>
        <begin position="56"/>
        <end position="123"/>
    </location>
</feature>
<evidence type="ECO:0000256" key="5">
    <source>
        <dbReference type="ARBA" id="ARBA00023172"/>
    </source>
</evidence>